<accession>A0ABW6DFF7</accession>
<protein>
    <submittedName>
        <fullName evidence="1">Uncharacterized protein</fullName>
    </submittedName>
</protein>
<evidence type="ECO:0000313" key="1">
    <source>
        <dbReference type="EMBL" id="MFD3407429.1"/>
    </source>
</evidence>
<reference evidence="1 2" key="1">
    <citation type="submission" date="2024-03" db="EMBL/GenBank/DDBJ databases">
        <title>Aquirufa genome sequencing.</title>
        <authorList>
            <person name="Pitt A."/>
            <person name="Hahn M.W."/>
        </authorList>
    </citation>
    <scope>NUCLEOTIDE SEQUENCE [LARGE SCALE GENOMIC DNA]</scope>
    <source>
        <strain evidence="1 2">HETE-83D</strain>
    </source>
</reference>
<evidence type="ECO:0000313" key="2">
    <source>
        <dbReference type="Proteomes" id="UP001598019"/>
    </source>
</evidence>
<name>A0ABW6DFF7_9BACT</name>
<comment type="caution">
    <text evidence="1">The sequence shown here is derived from an EMBL/GenBank/DDBJ whole genome shotgun (WGS) entry which is preliminary data.</text>
</comment>
<sequence length="210" mass="23829">MEQFAKTNMKRLSYLTFFLVLPLLMNGQYSKTKLSGPFTYKGNSAIKLTEDSSRQLLISDLTIGAYLSSQNASCRSDLGLYLFKVDSKGKIHEKDIVYFGTLVDSTHESILNNIIKTSGKFLKPAKNARQKEHWYFFKYLSKGYKYGCYDHKCGAELVRLEAQLVNYSTMIDAALYNVKGINQELTFIEGSSYEEAIRKGLVPPPEIIVN</sequence>
<dbReference type="Proteomes" id="UP001598019">
    <property type="component" value="Unassembled WGS sequence"/>
</dbReference>
<organism evidence="1 2">
    <name type="scientific">Aquirufa esocilacus</name>
    <dbReference type="NCBI Taxonomy" id="3096513"/>
    <lineage>
        <taxon>Bacteria</taxon>
        <taxon>Pseudomonadati</taxon>
        <taxon>Bacteroidota</taxon>
        <taxon>Cytophagia</taxon>
        <taxon>Cytophagales</taxon>
        <taxon>Flectobacillaceae</taxon>
        <taxon>Aquirufa</taxon>
    </lineage>
</organism>
<dbReference type="EMBL" id="JBBKXX010000001">
    <property type="protein sequence ID" value="MFD3407429.1"/>
    <property type="molecule type" value="Genomic_DNA"/>
</dbReference>
<dbReference type="RefSeq" id="WP_377979870.1">
    <property type="nucleotide sequence ID" value="NZ_JBBKXX010000001.1"/>
</dbReference>
<gene>
    <name evidence="1" type="ORF">SKC37_02065</name>
</gene>
<keyword evidence="2" id="KW-1185">Reference proteome</keyword>
<proteinExistence type="predicted"/>